<evidence type="ECO:0000256" key="11">
    <source>
        <dbReference type="ARBA" id="ARBA00077749"/>
    </source>
</evidence>
<dbReference type="InterPro" id="IPR004839">
    <property type="entry name" value="Aminotransferase_I/II_large"/>
</dbReference>
<comment type="subunit">
    <text evidence="3">Homodimer.</text>
</comment>
<accession>A0A0B6TUF2</accession>
<name>A0A0B6TUF2_9CORY</name>
<dbReference type="EC" id="2.6.1.2" evidence="7"/>
<dbReference type="InterPro" id="IPR015422">
    <property type="entry name" value="PyrdxlP-dep_Trfase_small"/>
</dbReference>
<keyword evidence="5 14" id="KW-0808">Transferase</keyword>
<keyword evidence="15" id="KW-1185">Reference proteome</keyword>
<dbReference type="InterPro" id="IPR015421">
    <property type="entry name" value="PyrdxlP-dep_Trfase_major"/>
</dbReference>
<dbReference type="FunFam" id="3.40.640.10:FF:000019">
    <property type="entry name" value="Pyridoxal phosphate-dependent aminotransferase"/>
    <property type="match status" value="1"/>
</dbReference>
<dbReference type="CDD" id="cd00609">
    <property type="entry name" value="AAT_like"/>
    <property type="match status" value="1"/>
</dbReference>
<evidence type="ECO:0000259" key="13">
    <source>
        <dbReference type="Pfam" id="PF00155"/>
    </source>
</evidence>
<proteinExistence type="inferred from homology"/>
<evidence type="ECO:0000256" key="6">
    <source>
        <dbReference type="ARBA" id="ARBA00022898"/>
    </source>
</evidence>
<evidence type="ECO:0000256" key="4">
    <source>
        <dbReference type="ARBA" id="ARBA00022576"/>
    </source>
</evidence>
<dbReference type="HOGENOM" id="CLU_017584_4_2_11"/>
<comment type="similarity">
    <text evidence="2">Belongs to the class-I pyridoxal-phosphate-dependent aminotransferase family.</text>
</comment>
<evidence type="ECO:0000313" key="15">
    <source>
        <dbReference type="Proteomes" id="UP000031928"/>
    </source>
</evidence>
<keyword evidence="4 14" id="KW-0032">Aminotransferase</keyword>
<dbReference type="PANTHER" id="PTHR43488">
    <property type="entry name" value="GLUTAMATE-PYRUVATE AMINOTRANSFERASE ALAA"/>
    <property type="match status" value="1"/>
</dbReference>
<evidence type="ECO:0000256" key="8">
    <source>
        <dbReference type="ARBA" id="ARBA00030923"/>
    </source>
</evidence>
<feature type="domain" description="Aminotransferase class I/classII large" evidence="13">
    <location>
        <begin position="50"/>
        <end position="412"/>
    </location>
</feature>
<comment type="catalytic activity">
    <reaction evidence="9">
        <text>L-alanine + 2-oxoglutarate = pyruvate + L-glutamate</text>
        <dbReference type="Rhea" id="RHEA:19453"/>
        <dbReference type="ChEBI" id="CHEBI:15361"/>
        <dbReference type="ChEBI" id="CHEBI:16810"/>
        <dbReference type="ChEBI" id="CHEBI:29985"/>
        <dbReference type="ChEBI" id="CHEBI:57972"/>
        <dbReference type="EC" id="2.6.1.2"/>
    </reaction>
</comment>
<protein>
    <recommendedName>
        <fullName evidence="10">Alanine aminotransferase</fullName>
        <ecNumber evidence="7">2.6.1.2</ecNumber>
    </recommendedName>
    <alternativeName>
        <fullName evidence="11">Alanine transaminase</fullName>
    </alternativeName>
    <alternativeName>
        <fullName evidence="8">Transaminase A</fullName>
    </alternativeName>
</protein>
<dbReference type="STRING" id="1224162.B840_11460"/>
<dbReference type="Proteomes" id="UP000031928">
    <property type="component" value="Chromosome"/>
</dbReference>
<dbReference type="KEGG" id="cmq:B840_11460"/>
<evidence type="ECO:0000256" key="7">
    <source>
        <dbReference type="ARBA" id="ARBA00026106"/>
    </source>
</evidence>
<evidence type="ECO:0000256" key="12">
    <source>
        <dbReference type="SAM" id="MobiDB-lite"/>
    </source>
</evidence>
<dbReference type="InterPro" id="IPR051926">
    <property type="entry name" value="Ala_Aminotransferase"/>
</dbReference>
<evidence type="ECO:0000256" key="5">
    <source>
        <dbReference type="ARBA" id="ARBA00022679"/>
    </source>
</evidence>
<dbReference type="PANTHER" id="PTHR43488:SF2">
    <property type="entry name" value="GLUTAMATE-PYRUVATE AMINOTRANSFERASE ALAA"/>
    <property type="match status" value="1"/>
</dbReference>
<keyword evidence="6" id="KW-0663">Pyridoxal phosphate</keyword>
<evidence type="ECO:0000256" key="10">
    <source>
        <dbReference type="ARBA" id="ARBA00068824"/>
    </source>
</evidence>
<dbReference type="GO" id="GO:0030170">
    <property type="term" value="F:pyridoxal phosphate binding"/>
    <property type="evidence" value="ECO:0007669"/>
    <property type="project" value="InterPro"/>
</dbReference>
<dbReference type="GO" id="GO:0004021">
    <property type="term" value="F:L-alanine:2-oxoglutarate aminotransferase activity"/>
    <property type="evidence" value="ECO:0007669"/>
    <property type="project" value="UniProtKB-EC"/>
</dbReference>
<organism evidence="14 15">
    <name type="scientific">Corynebacterium marinum DSM 44953</name>
    <dbReference type="NCBI Taxonomy" id="1224162"/>
    <lineage>
        <taxon>Bacteria</taxon>
        <taxon>Bacillati</taxon>
        <taxon>Actinomycetota</taxon>
        <taxon>Actinomycetes</taxon>
        <taxon>Mycobacteriales</taxon>
        <taxon>Corynebacteriaceae</taxon>
        <taxon>Corynebacterium</taxon>
    </lineage>
</organism>
<evidence type="ECO:0000256" key="1">
    <source>
        <dbReference type="ARBA" id="ARBA00001933"/>
    </source>
</evidence>
<dbReference type="AlphaFoldDB" id="A0A0B6TUF2"/>
<reference evidence="14 15" key="1">
    <citation type="submission" date="2014-05" db="EMBL/GenBank/DDBJ databases">
        <title>Complete genome sequence of Corynebacterium marinum DSM 44953.</title>
        <authorList>
            <person name="Schaffert L."/>
            <person name="Albersmeier A."/>
            <person name="Kalinowski J."/>
            <person name="Ruckert C."/>
        </authorList>
    </citation>
    <scope>NUCLEOTIDE SEQUENCE [LARGE SCALE GENOMIC DNA]</scope>
    <source>
        <strain evidence="14 15">DSM 44953</strain>
    </source>
</reference>
<sequence>MERMSETDSPTPNRRRPRVFDQSNKMKDVLYEIRGPVAAEAERLEADGHHILKLNTGNPATFGFDAPDVIMRDMIAALPTAQGYSTSKGIIPARRAVVTRYELIDDFPDFDVEDVFLGNGVSELITMTTQALLNDGDEVLIPAPDYPLWTAATSLAGGKPVHYLCDEEDDWNPSIEDIRSKVNEKTKAIVVINPNNPTGAVYSREVLQKIVDVAREYQLLILADEIYDRILYDDAEHISLATLAPDLLTITYNGLSKAYRVAGYRAGWMVLTGPKEHARGFIEGLELLAGTRLCPNVPAQHGIQVALGGRQSIYALTGDGGRLLNQRNVAFEKLNEIPGVSCVKPMGALYAFPRLDPNIYEIHDDAKLMLDILRAEKILLVQGTGFNWPHTDHFRLVTLPWASQLENAIERLGNFLVSYKQ</sequence>
<evidence type="ECO:0000256" key="2">
    <source>
        <dbReference type="ARBA" id="ARBA00007441"/>
    </source>
</evidence>
<evidence type="ECO:0000313" key="14">
    <source>
        <dbReference type="EMBL" id="AJK69864.1"/>
    </source>
</evidence>
<dbReference type="EMBL" id="CP007790">
    <property type="protein sequence ID" value="AJK69864.1"/>
    <property type="molecule type" value="Genomic_DNA"/>
</dbReference>
<dbReference type="InterPro" id="IPR015424">
    <property type="entry name" value="PyrdxlP-dep_Trfase"/>
</dbReference>
<gene>
    <name evidence="14" type="primary">aspC</name>
    <name evidence="14" type="ORF">B840_11460</name>
</gene>
<evidence type="ECO:0000256" key="3">
    <source>
        <dbReference type="ARBA" id="ARBA00011738"/>
    </source>
</evidence>
<dbReference type="Gene3D" id="3.40.640.10">
    <property type="entry name" value="Type I PLP-dependent aspartate aminotransferase-like (Major domain)"/>
    <property type="match status" value="1"/>
</dbReference>
<comment type="cofactor">
    <cofactor evidence="1">
        <name>pyridoxal 5'-phosphate</name>
        <dbReference type="ChEBI" id="CHEBI:597326"/>
    </cofactor>
</comment>
<dbReference type="Gene3D" id="3.90.1150.10">
    <property type="entry name" value="Aspartate Aminotransferase, domain 1"/>
    <property type="match status" value="1"/>
</dbReference>
<dbReference type="Pfam" id="PF00155">
    <property type="entry name" value="Aminotran_1_2"/>
    <property type="match status" value="1"/>
</dbReference>
<dbReference type="SUPFAM" id="SSF53383">
    <property type="entry name" value="PLP-dependent transferases"/>
    <property type="match status" value="1"/>
</dbReference>
<evidence type="ECO:0000256" key="9">
    <source>
        <dbReference type="ARBA" id="ARBA00047412"/>
    </source>
</evidence>
<feature type="region of interest" description="Disordered" evidence="12">
    <location>
        <begin position="1"/>
        <end position="21"/>
    </location>
</feature>